<organism evidence="3 5">
    <name type="scientific">Bacillus mycoides</name>
    <dbReference type="NCBI Taxonomy" id="1405"/>
    <lineage>
        <taxon>Bacteria</taxon>
        <taxon>Bacillati</taxon>
        <taxon>Bacillota</taxon>
        <taxon>Bacilli</taxon>
        <taxon>Bacillales</taxon>
        <taxon>Bacillaceae</taxon>
        <taxon>Bacillus</taxon>
        <taxon>Bacillus cereus group</taxon>
    </lineage>
</organism>
<dbReference type="EMBL" id="MUAI01000011">
    <property type="protein sequence ID" value="OOR05933.1"/>
    <property type="molecule type" value="Genomic_DNA"/>
</dbReference>
<dbReference type="Proteomes" id="UP000437562">
    <property type="component" value="Unassembled WGS sequence"/>
</dbReference>
<feature type="domain" description="Endospore appendages core" evidence="1">
    <location>
        <begin position="10"/>
        <end position="121"/>
    </location>
</feature>
<reference evidence="2 4" key="1">
    <citation type="submission" date="2017-01" db="EMBL/GenBank/DDBJ databases">
        <title>Bacillus cereus isolates.</title>
        <authorList>
            <person name="Beno S.M."/>
        </authorList>
    </citation>
    <scope>NUCLEOTIDE SEQUENCE [LARGE SCALE GENOMIC DNA]</scope>
    <source>
        <strain evidence="2 4">FSL W7-1108</strain>
    </source>
</reference>
<dbReference type="InterPro" id="IPR025055">
    <property type="entry name" value="Ena_core"/>
</dbReference>
<dbReference type="GeneID" id="92886719"/>
<dbReference type="Proteomes" id="UP000190696">
    <property type="component" value="Unassembled WGS sequence"/>
</dbReference>
<evidence type="ECO:0000313" key="2">
    <source>
        <dbReference type="EMBL" id="OOR05933.1"/>
    </source>
</evidence>
<proteinExistence type="predicted"/>
<evidence type="ECO:0000313" key="5">
    <source>
        <dbReference type="Proteomes" id="UP000437562"/>
    </source>
</evidence>
<dbReference type="RefSeq" id="WP_002087413.1">
    <property type="nucleotide sequence ID" value="NZ_CM000719.1"/>
</dbReference>
<evidence type="ECO:0000313" key="4">
    <source>
        <dbReference type="Proteomes" id="UP000190696"/>
    </source>
</evidence>
<protein>
    <recommendedName>
        <fullName evidence="1">Endospore appendages core domain-containing protein</fullName>
    </recommendedName>
</protein>
<dbReference type="EMBL" id="CABWMC010000001">
    <property type="protein sequence ID" value="VXB03149.1"/>
    <property type="molecule type" value="Genomic_DNA"/>
</dbReference>
<accession>A0A0A0WSF2</accession>
<dbReference type="Pfam" id="PF13157">
    <property type="entry name" value="Enas"/>
    <property type="match status" value="1"/>
</dbReference>
<gene>
    <name evidence="3" type="ORF">BACI71_10277</name>
    <name evidence="2" type="ORF">BW900_15120</name>
</gene>
<dbReference type="KEGG" id="bww:bwei_4188"/>
<dbReference type="AlphaFoldDB" id="A0A0A0WSF2"/>
<accession>A0A653MDT4</accession>
<evidence type="ECO:0000259" key="1">
    <source>
        <dbReference type="Pfam" id="PF13157"/>
    </source>
</evidence>
<sequence length="122" mass="12912">MSCECSGSALTCCPDKNYVQDKVCSPWSATVVATAIDNVLYTNNINQNVVGTGFVKYDVGPGPITVEALDSAGATIDTQTLNPGTSIAFTYRRFASIQVVLPATPGGTYQGEFCITTRYPLS</sequence>
<evidence type="ECO:0000313" key="3">
    <source>
        <dbReference type="EMBL" id="VXB03149.1"/>
    </source>
</evidence>
<name>A0A0A0WSF2_BACMY</name>
<reference evidence="3 5" key="2">
    <citation type="submission" date="2019-10" db="EMBL/GenBank/DDBJ databases">
        <authorList>
            <person name="Karimi E."/>
        </authorList>
    </citation>
    <scope>NUCLEOTIDE SEQUENCE [LARGE SCALE GENOMIC DNA]</scope>
    <source>
        <strain evidence="3">Bacillus sp. 71</strain>
    </source>
</reference>